<dbReference type="AlphaFoldDB" id="A0A4R3PTX4"/>
<sequence>MPQQNIVVRRQPESPTAIGDGKRSRPFRTRFYLSLTSNCAPAVPGSSTSRPLQYCLHRKRHRQNRLLRLPLGGRVPRSLTPHGLRCGHLSSETKRRLLMTKHQITQPIGEDQAADQRPDWLERFARRFRCGSASARRYLARVSVCGAASGNRQQGRFRIVPRGGQDHHCALRWGRDLPPVEVV</sequence>
<comment type="caution">
    <text evidence="2">The sequence shown here is derived from an EMBL/GenBank/DDBJ whole genome shotgun (WGS) entry which is preliminary data.</text>
</comment>
<evidence type="ECO:0000256" key="1">
    <source>
        <dbReference type="SAM" id="MobiDB-lite"/>
    </source>
</evidence>
<dbReference type="Proteomes" id="UP000294576">
    <property type="component" value="Unassembled WGS sequence"/>
</dbReference>
<reference evidence="2 3" key="1">
    <citation type="submission" date="2019-03" db="EMBL/GenBank/DDBJ databases">
        <title>Genomic Encyclopedia of Type Strains, Phase IV (KMG-V): Genome sequencing to study the core and pangenomes of soil and plant-associated prokaryotes.</title>
        <authorList>
            <person name="Whitman W."/>
        </authorList>
    </citation>
    <scope>NUCLEOTIDE SEQUENCE [LARGE SCALE GENOMIC DNA]</scope>
    <source>
        <strain evidence="2 3">Hc14</strain>
    </source>
</reference>
<organism evidence="2 3">
    <name type="scientific">Rhizobium sullae</name>
    <name type="common">Rhizobium hedysari</name>
    <dbReference type="NCBI Taxonomy" id="50338"/>
    <lineage>
        <taxon>Bacteria</taxon>
        <taxon>Pseudomonadati</taxon>
        <taxon>Pseudomonadota</taxon>
        <taxon>Alphaproteobacteria</taxon>
        <taxon>Hyphomicrobiales</taxon>
        <taxon>Rhizobiaceae</taxon>
        <taxon>Rhizobium/Agrobacterium group</taxon>
        <taxon>Rhizobium</taxon>
    </lineage>
</organism>
<protein>
    <submittedName>
        <fullName evidence="2">Uncharacterized protein</fullName>
    </submittedName>
</protein>
<evidence type="ECO:0000313" key="2">
    <source>
        <dbReference type="EMBL" id="TCU08642.1"/>
    </source>
</evidence>
<dbReference type="EMBL" id="SMBH01000026">
    <property type="protein sequence ID" value="TCU08642.1"/>
    <property type="molecule type" value="Genomic_DNA"/>
</dbReference>
<accession>A0A4R3PTX4</accession>
<proteinExistence type="predicted"/>
<feature type="region of interest" description="Disordered" evidence="1">
    <location>
        <begin position="1"/>
        <end position="24"/>
    </location>
</feature>
<gene>
    <name evidence="2" type="ORF">EV132_12628</name>
</gene>
<name>A0A4R3PTX4_RHISU</name>
<evidence type="ECO:0000313" key="3">
    <source>
        <dbReference type="Proteomes" id="UP000294576"/>
    </source>
</evidence>